<keyword evidence="1" id="KW-1133">Transmembrane helix</keyword>
<protein>
    <submittedName>
        <fullName evidence="2">Uncharacterized protein</fullName>
    </submittedName>
</protein>
<dbReference type="EMBL" id="NMUH01001561">
    <property type="protein sequence ID" value="MQL93426.1"/>
    <property type="molecule type" value="Genomic_DNA"/>
</dbReference>
<name>A0A843VE46_COLES</name>
<evidence type="ECO:0000313" key="3">
    <source>
        <dbReference type="Proteomes" id="UP000652761"/>
    </source>
</evidence>
<comment type="caution">
    <text evidence="2">The sequence shown here is derived from an EMBL/GenBank/DDBJ whole genome shotgun (WGS) entry which is preliminary data.</text>
</comment>
<keyword evidence="1" id="KW-0472">Membrane</keyword>
<dbReference type="Proteomes" id="UP000652761">
    <property type="component" value="Unassembled WGS sequence"/>
</dbReference>
<reference evidence="2" key="1">
    <citation type="submission" date="2017-07" db="EMBL/GenBank/DDBJ databases">
        <title>Taro Niue Genome Assembly and Annotation.</title>
        <authorList>
            <person name="Atibalentja N."/>
            <person name="Keating K."/>
            <person name="Fields C.J."/>
        </authorList>
    </citation>
    <scope>NUCLEOTIDE SEQUENCE</scope>
    <source>
        <strain evidence="2">Niue_2</strain>
        <tissue evidence="2">Leaf</tissue>
    </source>
</reference>
<sequence>MVDTEDGQSSTWCRLASPLSHYLSLRWFRSHVVVLGVRPQLGQAAVLRELCVSVAALSHPSAGAEAGARIASRACVLRVPLLAASGGGLVVVVVTAFLTTFLSVICCPSLHGGYSLAVPSFCGRHWSGLVWTRASGGSRSVSSRYRSSVLGCQSVVAPACMASQPCGVPGVRGGSACGPSTLWRSEVAVLTVRRCSHLVVVWSRRAFRGLLPLRARLRWFLRESCVWPDLGWWSWRCDVLFRYFVVPCYRVPAALAGEGLLIPTGPCSQGSPPYFLQLGARRRGSSVSDRLRRRSRLLVLLAAVRASVTISSNPSGSSDPWVAVRPSGPLARVREVGSLQWYQSEESTEICKELITIAVPKKASLQGSCACCRLQLLLCPVRGEYGRSACSCHSGAVGTGLVGSGLPCVEDTCRQVQAWCSWSSSARLSVCASRRLRESACGVAFTSAGLLPMELVEGVLALLATPLLLGLRSAIGLAGVFWRVLPERCLGGSGRGSPRTGLRCFCSSACCSVLSDGQCCFVVGLCILVKIFPRIALCRFWWRFFPGVLCVCFGPPLCCPCGSKCAVRLGCILVRFSQDGSWRFWWRFSPKLFHVVLVVASLSLCRDELSSLPVFLVKALCTWPCVWLLHWPSCLVVHFQVFSAVLVGLCVSPWLEWFASFLTSCALTQMVV</sequence>
<dbReference type="AlphaFoldDB" id="A0A843VE46"/>
<accession>A0A843VE46</accession>
<organism evidence="2 3">
    <name type="scientific">Colocasia esculenta</name>
    <name type="common">Wild taro</name>
    <name type="synonym">Arum esculentum</name>
    <dbReference type="NCBI Taxonomy" id="4460"/>
    <lineage>
        <taxon>Eukaryota</taxon>
        <taxon>Viridiplantae</taxon>
        <taxon>Streptophyta</taxon>
        <taxon>Embryophyta</taxon>
        <taxon>Tracheophyta</taxon>
        <taxon>Spermatophyta</taxon>
        <taxon>Magnoliopsida</taxon>
        <taxon>Liliopsida</taxon>
        <taxon>Araceae</taxon>
        <taxon>Aroideae</taxon>
        <taxon>Colocasieae</taxon>
        <taxon>Colocasia</taxon>
    </lineage>
</organism>
<gene>
    <name evidence="2" type="ORF">Taro_026071</name>
</gene>
<keyword evidence="3" id="KW-1185">Reference proteome</keyword>
<proteinExistence type="predicted"/>
<keyword evidence="1" id="KW-0812">Transmembrane</keyword>
<evidence type="ECO:0000256" key="1">
    <source>
        <dbReference type="SAM" id="Phobius"/>
    </source>
</evidence>
<evidence type="ECO:0000313" key="2">
    <source>
        <dbReference type="EMBL" id="MQL93426.1"/>
    </source>
</evidence>
<feature type="transmembrane region" description="Helical" evidence="1">
    <location>
        <begin position="79"/>
        <end position="105"/>
    </location>
</feature>